<keyword evidence="5 6" id="KW-0472">Membrane</keyword>
<dbReference type="PROSITE" id="PS50850">
    <property type="entry name" value="MFS"/>
    <property type="match status" value="1"/>
</dbReference>
<dbReference type="Proteomes" id="UP001606134">
    <property type="component" value="Unassembled WGS sequence"/>
</dbReference>
<feature type="transmembrane region" description="Helical" evidence="6">
    <location>
        <begin position="100"/>
        <end position="120"/>
    </location>
</feature>
<dbReference type="InterPro" id="IPR011701">
    <property type="entry name" value="MFS"/>
</dbReference>
<dbReference type="CDD" id="cd17324">
    <property type="entry name" value="MFS_NepI_like"/>
    <property type="match status" value="1"/>
</dbReference>
<dbReference type="RefSeq" id="WP_394415815.1">
    <property type="nucleotide sequence ID" value="NZ_JBIGIC010000012.1"/>
</dbReference>
<proteinExistence type="predicted"/>
<dbReference type="InterPro" id="IPR020846">
    <property type="entry name" value="MFS_dom"/>
</dbReference>
<dbReference type="Pfam" id="PF07690">
    <property type="entry name" value="MFS_1"/>
    <property type="match status" value="1"/>
</dbReference>
<evidence type="ECO:0000256" key="5">
    <source>
        <dbReference type="ARBA" id="ARBA00023136"/>
    </source>
</evidence>
<evidence type="ECO:0000259" key="7">
    <source>
        <dbReference type="PROSITE" id="PS50850"/>
    </source>
</evidence>
<dbReference type="SUPFAM" id="SSF103473">
    <property type="entry name" value="MFS general substrate transporter"/>
    <property type="match status" value="1"/>
</dbReference>
<name>A0ABW7HH73_9BURK</name>
<dbReference type="Gene3D" id="1.20.1250.20">
    <property type="entry name" value="MFS general substrate transporter like domains"/>
    <property type="match status" value="2"/>
</dbReference>
<comment type="subcellular location">
    <subcellularLocation>
        <location evidence="1">Cell membrane</location>
        <topology evidence="1">Multi-pass membrane protein</topology>
    </subcellularLocation>
</comment>
<feature type="transmembrane region" description="Helical" evidence="6">
    <location>
        <begin position="132"/>
        <end position="154"/>
    </location>
</feature>
<dbReference type="InterPro" id="IPR036259">
    <property type="entry name" value="MFS_trans_sf"/>
</dbReference>
<keyword evidence="2" id="KW-1003">Cell membrane</keyword>
<gene>
    <name evidence="8" type="ORF">ACG04R_21395</name>
</gene>
<sequence>MPLPILALALAAFAIGTTEFVIMGILPDVAADLGVSLSLAGLLVTGYAGGVAVGAPLIVWATARWPRKAVLLTLLGVFIAGNLLSALAPGYGVLMVGRVIASFAHGSFFGIGAVVATSLVPAERRASAISLMFSGLTLANVLGVPVGTLIGQWAGWRATFLTVVVLGALAFAAVAALLPACPATSGNGAGRPGGLWRAPVLLGLVLTAFSFGGVFTGFTYIAPMLSQLAGLSPSAITGCLFLFGLGLTVGNSLGGRLADWRLMPSLVGILAVLTVVELLLTQALVSPVLAVPAVFLWGVAAFSVVPGLQANVVGEAGDAAALASTLNVSAFNVGNAAGAWLGSALIAADVSLRLLPAFAAGMSAIALALASFILVMKRRA</sequence>
<feature type="transmembrane region" description="Helical" evidence="6">
    <location>
        <begin position="38"/>
        <end position="62"/>
    </location>
</feature>
<dbReference type="PANTHER" id="PTHR43124">
    <property type="entry name" value="PURINE EFFLUX PUMP PBUE"/>
    <property type="match status" value="1"/>
</dbReference>
<evidence type="ECO:0000313" key="9">
    <source>
        <dbReference type="Proteomes" id="UP001606134"/>
    </source>
</evidence>
<feature type="transmembrane region" description="Helical" evidence="6">
    <location>
        <begin position="354"/>
        <end position="375"/>
    </location>
</feature>
<feature type="transmembrane region" description="Helical" evidence="6">
    <location>
        <begin position="228"/>
        <end position="250"/>
    </location>
</feature>
<feature type="domain" description="Major facilitator superfamily (MFS) profile" evidence="7">
    <location>
        <begin position="4"/>
        <end position="379"/>
    </location>
</feature>
<keyword evidence="3 6" id="KW-0812">Transmembrane</keyword>
<organism evidence="8 9">
    <name type="scientific">Pelomonas candidula</name>
    <dbReference type="NCBI Taxonomy" id="3299025"/>
    <lineage>
        <taxon>Bacteria</taxon>
        <taxon>Pseudomonadati</taxon>
        <taxon>Pseudomonadota</taxon>
        <taxon>Betaproteobacteria</taxon>
        <taxon>Burkholderiales</taxon>
        <taxon>Sphaerotilaceae</taxon>
        <taxon>Roseateles</taxon>
    </lineage>
</organism>
<dbReference type="EMBL" id="JBIGIC010000012">
    <property type="protein sequence ID" value="MFG6489253.1"/>
    <property type="molecule type" value="Genomic_DNA"/>
</dbReference>
<evidence type="ECO:0000313" key="8">
    <source>
        <dbReference type="EMBL" id="MFG6489253.1"/>
    </source>
</evidence>
<evidence type="ECO:0000256" key="4">
    <source>
        <dbReference type="ARBA" id="ARBA00022989"/>
    </source>
</evidence>
<evidence type="ECO:0000256" key="3">
    <source>
        <dbReference type="ARBA" id="ARBA00022692"/>
    </source>
</evidence>
<evidence type="ECO:0000256" key="1">
    <source>
        <dbReference type="ARBA" id="ARBA00004651"/>
    </source>
</evidence>
<evidence type="ECO:0000256" key="6">
    <source>
        <dbReference type="SAM" id="Phobius"/>
    </source>
</evidence>
<evidence type="ECO:0000256" key="2">
    <source>
        <dbReference type="ARBA" id="ARBA00022475"/>
    </source>
</evidence>
<feature type="transmembrane region" description="Helical" evidence="6">
    <location>
        <begin position="320"/>
        <end position="348"/>
    </location>
</feature>
<feature type="transmembrane region" description="Helical" evidence="6">
    <location>
        <begin position="69"/>
        <end position="88"/>
    </location>
</feature>
<keyword evidence="4 6" id="KW-1133">Transmembrane helix</keyword>
<accession>A0ABW7HH73</accession>
<protein>
    <submittedName>
        <fullName evidence="8">MFS transporter</fullName>
    </submittedName>
</protein>
<dbReference type="PANTHER" id="PTHR43124:SF8">
    <property type="entry name" value="INNER MEMBRANE TRANSPORT PROTEIN YDHP"/>
    <property type="match status" value="1"/>
</dbReference>
<feature type="transmembrane region" description="Helical" evidence="6">
    <location>
        <begin position="160"/>
        <end position="180"/>
    </location>
</feature>
<keyword evidence="9" id="KW-1185">Reference proteome</keyword>
<reference evidence="8 9" key="1">
    <citation type="submission" date="2024-08" db="EMBL/GenBank/DDBJ databases">
        <authorList>
            <person name="Lu H."/>
        </authorList>
    </citation>
    <scope>NUCLEOTIDE SEQUENCE [LARGE SCALE GENOMIC DNA]</scope>
    <source>
        <strain evidence="8 9">BYS78W</strain>
    </source>
</reference>
<feature type="transmembrane region" description="Helical" evidence="6">
    <location>
        <begin position="289"/>
        <end position="308"/>
    </location>
</feature>
<feature type="transmembrane region" description="Helical" evidence="6">
    <location>
        <begin position="200"/>
        <end position="222"/>
    </location>
</feature>
<dbReference type="InterPro" id="IPR050189">
    <property type="entry name" value="MFS_Efflux_Transporters"/>
</dbReference>
<comment type="caution">
    <text evidence="8">The sequence shown here is derived from an EMBL/GenBank/DDBJ whole genome shotgun (WGS) entry which is preliminary data.</text>
</comment>
<feature type="transmembrane region" description="Helical" evidence="6">
    <location>
        <begin position="262"/>
        <end position="283"/>
    </location>
</feature>